<sequence>SIYAVLTLVALKVEVTFFKCLALTKPVCVHYILKPMCILYYRPVCGNSKPCAPGMFDHFKQISDLISKVENVTC</sequence>
<dbReference type="Ensembl" id="ENSTMTT00000004103.1">
    <property type="protein sequence ID" value="ENSTMTP00000003962.1"/>
    <property type="gene ID" value="ENSTMTG00000002911.1"/>
</dbReference>
<evidence type="ECO:0000313" key="1">
    <source>
        <dbReference type="Ensembl" id="ENSTMTP00000003962.1"/>
    </source>
</evidence>
<dbReference type="InParanoid" id="A0A674I812"/>
<organism evidence="1 2">
    <name type="scientific">Terrapene triunguis</name>
    <name type="common">Three-toed box turtle</name>
    <dbReference type="NCBI Taxonomy" id="2587831"/>
    <lineage>
        <taxon>Eukaryota</taxon>
        <taxon>Metazoa</taxon>
        <taxon>Chordata</taxon>
        <taxon>Craniata</taxon>
        <taxon>Vertebrata</taxon>
        <taxon>Euteleostomi</taxon>
        <taxon>Archelosauria</taxon>
        <taxon>Testudinata</taxon>
        <taxon>Testudines</taxon>
        <taxon>Cryptodira</taxon>
        <taxon>Durocryptodira</taxon>
        <taxon>Testudinoidea</taxon>
        <taxon>Emydidae</taxon>
        <taxon>Terrapene</taxon>
    </lineage>
</organism>
<reference evidence="1" key="1">
    <citation type="submission" date="2025-08" db="UniProtKB">
        <authorList>
            <consortium name="Ensembl"/>
        </authorList>
    </citation>
    <scope>IDENTIFICATION</scope>
</reference>
<evidence type="ECO:0000313" key="2">
    <source>
        <dbReference type="Proteomes" id="UP000472274"/>
    </source>
</evidence>
<accession>A0A674I812</accession>
<dbReference type="AlphaFoldDB" id="A0A674I812"/>
<name>A0A674I812_9SAUR</name>
<reference evidence="1" key="2">
    <citation type="submission" date="2025-09" db="UniProtKB">
        <authorList>
            <consortium name="Ensembl"/>
        </authorList>
    </citation>
    <scope>IDENTIFICATION</scope>
</reference>
<proteinExistence type="predicted"/>
<keyword evidence="2" id="KW-1185">Reference proteome</keyword>
<protein>
    <submittedName>
        <fullName evidence="1">Uncharacterized protein</fullName>
    </submittedName>
</protein>
<dbReference type="Proteomes" id="UP000472274">
    <property type="component" value="Unplaced"/>
</dbReference>